<dbReference type="KEGG" id="vg:26683582"/>
<organism evidence="1 2">
    <name type="scientific">Diadromus pulchellus ascovirus 4a</name>
    <dbReference type="NCBI Taxonomy" id="158683"/>
    <lineage>
        <taxon>Viruses</taxon>
        <taxon>Varidnaviria</taxon>
        <taxon>Bamfordvirae</taxon>
        <taxon>Nucleocytoviricota</taxon>
        <taxon>Megaviricetes</taxon>
        <taxon>Pimascovirales</taxon>
        <taxon>Pimascovirales incertae sedis</taxon>
        <taxon>Ascoviridae</taxon>
        <taxon>Toursvirus</taxon>
        <taxon>Toursvirus dptv1a</taxon>
    </lineage>
</organism>
<reference evidence="1 2" key="1">
    <citation type="journal article" date="2009" name="PLoS ONE">
        <title>Symbiotic virus at the evolutionary intersection of three types of large DNA viruses; iridoviruses, ascoviruses, and ichnoviruses.</title>
        <authorList>
            <person name="Bigot Y."/>
            <person name="Renault S."/>
            <person name="Nicolas J."/>
            <person name="Moundras C."/>
            <person name="Demattei M.V."/>
            <person name="Samain S."/>
            <person name="Bideshi D.K."/>
            <person name="Federici B.A."/>
        </authorList>
    </citation>
    <scope>NUCLEOTIDE SEQUENCE [LARGE SCALE GENOMIC DNA]</scope>
</reference>
<dbReference type="OrthoDB" id="20233at10239"/>
<sequence length="215" mass="25263">MRRPRRYFRSNFTFQINNFRGEVNINMVARLIHETTFENFVSILKSKMLYKPSENNLGNTVQGSRNRRIVSDPFISLKNKNFYDYYDEVDAVYMRLYDEDTFVMHDDVMFIFDQTLLYQYKSIVNTEENFGFAIAEDGVEAESQFSGEPGMTVSDMVNLPILNKYNFDKNRSEVVMLSSIPISAARQITIKKKWLIQMDKIQKELKALNIHITVV</sequence>
<keyword evidence="2" id="KW-1185">Reference proteome</keyword>
<dbReference type="GeneID" id="26683582"/>
<evidence type="ECO:0000313" key="1">
    <source>
        <dbReference type="EMBL" id="CCA61394.1"/>
    </source>
</evidence>
<protein>
    <submittedName>
        <fullName evidence="1">Complete DpAV4 genome</fullName>
    </submittedName>
</protein>
<dbReference type="Proteomes" id="UP000203898">
    <property type="component" value="Segment"/>
</dbReference>
<accession>F2NYW6</accession>
<evidence type="ECO:0000313" key="2">
    <source>
        <dbReference type="Proteomes" id="UP000203898"/>
    </source>
</evidence>
<proteinExistence type="predicted"/>
<dbReference type="InterPro" id="IPR043846">
    <property type="entry name" value="DUF5863"/>
</dbReference>
<dbReference type="Pfam" id="PF19181">
    <property type="entry name" value="DUF5863"/>
    <property type="match status" value="1"/>
</dbReference>
<dbReference type="EMBL" id="CU469068">
    <property type="protein sequence ID" value="CCA61394.1"/>
    <property type="molecule type" value="Genomic_DNA"/>
</dbReference>
<dbReference type="RefSeq" id="YP_009640025.1">
    <property type="nucleotide sequence ID" value="NC_011335.1"/>
</dbReference>
<name>F2NYW6_9VIRU</name>